<keyword evidence="4" id="KW-1185">Reference proteome</keyword>
<keyword evidence="2" id="KW-1133">Transmembrane helix</keyword>
<gene>
    <name evidence="3" type="ORF">FM119_01600</name>
</gene>
<feature type="transmembrane region" description="Helical" evidence="2">
    <location>
        <begin position="146"/>
        <end position="166"/>
    </location>
</feature>
<proteinExistence type="predicted"/>
<dbReference type="RefSeq" id="WP_087135947.1">
    <property type="nucleotide sequence ID" value="NZ_FUKR01000007.1"/>
</dbReference>
<keyword evidence="2" id="KW-0812">Transmembrane</keyword>
<evidence type="ECO:0000313" key="3">
    <source>
        <dbReference type="EMBL" id="SJN18759.1"/>
    </source>
</evidence>
<keyword evidence="2" id="KW-0472">Membrane</keyword>
<feature type="region of interest" description="Disordered" evidence="1">
    <location>
        <begin position="180"/>
        <end position="200"/>
    </location>
</feature>
<organism evidence="3 4">
    <name type="scientific">Mycetocola reblochoni REB411</name>
    <dbReference type="NCBI Taxonomy" id="1255698"/>
    <lineage>
        <taxon>Bacteria</taxon>
        <taxon>Bacillati</taxon>
        <taxon>Actinomycetota</taxon>
        <taxon>Actinomycetes</taxon>
        <taxon>Micrococcales</taxon>
        <taxon>Microbacteriaceae</taxon>
        <taxon>Mycetocola</taxon>
    </lineage>
</organism>
<evidence type="ECO:0000256" key="1">
    <source>
        <dbReference type="SAM" id="MobiDB-lite"/>
    </source>
</evidence>
<feature type="compositionally biased region" description="Gly residues" evidence="1">
    <location>
        <begin position="191"/>
        <end position="200"/>
    </location>
</feature>
<dbReference type="InterPro" id="IPR017195">
    <property type="entry name" value="ABC_thiamin-permease_prd"/>
</dbReference>
<dbReference type="AlphaFoldDB" id="A0A1R4IG70"/>
<dbReference type="OrthoDB" id="3292509at2"/>
<feature type="transmembrane region" description="Helical" evidence="2">
    <location>
        <begin position="62"/>
        <end position="82"/>
    </location>
</feature>
<dbReference type="EMBL" id="FUKR01000007">
    <property type="protein sequence ID" value="SJN18759.1"/>
    <property type="molecule type" value="Genomic_DNA"/>
</dbReference>
<feature type="transmembrane region" description="Helical" evidence="2">
    <location>
        <begin position="88"/>
        <end position="107"/>
    </location>
</feature>
<feature type="transmembrane region" description="Helical" evidence="2">
    <location>
        <begin position="114"/>
        <end position="140"/>
    </location>
</feature>
<evidence type="ECO:0000313" key="4">
    <source>
        <dbReference type="Proteomes" id="UP000196778"/>
    </source>
</evidence>
<reference evidence="4" key="1">
    <citation type="submission" date="2017-02" db="EMBL/GenBank/DDBJ databases">
        <authorList>
            <person name="Dridi B."/>
        </authorList>
    </citation>
    <scope>NUCLEOTIDE SEQUENCE [LARGE SCALE GENOMIC DNA]</scope>
    <source>
        <strain evidence="4">EB411</strain>
    </source>
</reference>
<sequence length="200" mass="20788">MRSTSTRLLLTCAAIGVGAGIPFTVTGYLHGVVAATLPIIYGAMIGLYFLPGVIAQSLLRRGGVALLTSLMAGLTAAAFNPINIWRHIGTALLIGALQELPFALARYRYWRTWVFYLAAAIAGVVMGAVVLIALGISHFAPLAETIYIAIWVGAPILMTWLGRVIASGIDRTGAAGGLQGPVVGSRTTRPRGGGLTMAAA</sequence>
<feature type="transmembrane region" description="Helical" evidence="2">
    <location>
        <begin position="29"/>
        <end position="50"/>
    </location>
</feature>
<dbReference type="Pfam" id="PF09819">
    <property type="entry name" value="ABC_cobalt"/>
    <property type="match status" value="1"/>
</dbReference>
<protein>
    <submittedName>
        <fullName evidence="3">Substrate-specific component YkoE of thiamin-regulated ECF transporter for HydroxyMethylPyrimidine</fullName>
    </submittedName>
</protein>
<dbReference type="Proteomes" id="UP000196778">
    <property type="component" value="Unassembled WGS sequence"/>
</dbReference>
<name>A0A1R4IG70_9MICO</name>
<evidence type="ECO:0000256" key="2">
    <source>
        <dbReference type="SAM" id="Phobius"/>
    </source>
</evidence>
<accession>A0A1R4IG70</accession>